<comment type="caution">
    <text evidence="6">The sequence shown here is derived from an EMBL/GenBank/DDBJ whole genome shotgun (WGS) entry which is preliminary data.</text>
</comment>
<proteinExistence type="inferred from homology"/>
<sequence length="357" mass="38091">MSTTVALRSLIKRYGSFTAVDDITLDVPEGQLVALLGPSGCGKTTTLRMIGGFVEADAGSILIGGRDVTRLPPAKRNIGFGFQSYALFPHMSIAQNVAFGLEMRRLPRAEIASRVARALDRVRLSAMADRLPKQLSGGQQQRVSLARALVIEPSVLLLDEPLSNLDAQLRGEMKLEIRQIQKAMGITTIFVTHDQDEALSIADRIVVMRAGRIEQDGSPEAVFGAPRSRFVAEFMGVTNLLPGTVEGPGTFRLADGNAIRVPVAGAGRGATVLAIRPERVRITPSGADTAPDTLDAEIEAATYRGLAVEYRLRTPSGLCLTARRATPATGGPAMLEPGARVHVAVPPDACHFVPVEL</sequence>
<dbReference type="InterPro" id="IPR050093">
    <property type="entry name" value="ABC_SmlMolc_Importer"/>
</dbReference>
<gene>
    <name evidence="6" type="ORF">ABIC20_004416</name>
</gene>
<dbReference type="InterPro" id="IPR017871">
    <property type="entry name" value="ABC_transporter-like_CS"/>
</dbReference>
<dbReference type="InterPro" id="IPR003593">
    <property type="entry name" value="AAA+_ATPase"/>
</dbReference>
<name>A0ABV2NKS3_9HYPH</name>
<dbReference type="PANTHER" id="PTHR42781:SF4">
    <property type="entry name" value="SPERMIDINE_PUTRESCINE IMPORT ATP-BINDING PROTEIN POTA"/>
    <property type="match status" value="1"/>
</dbReference>
<comment type="similarity">
    <text evidence="1">Belongs to the ABC transporter superfamily.</text>
</comment>
<dbReference type="RefSeq" id="WP_058607804.1">
    <property type="nucleotide sequence ID" value="NZ_JBEPNV010000001.1"/>
</dbReference>
<keyword evidence="2" id="KW-0813">Transport</keyword>
<evidence type="ECO:0000256" key="2">
    <source>
        <dbReference type="ARBA" id="ARBA00022448"/>
    </source>
</evidence>
<evidence type="ECO:0000256" key="3">
    <source>
        <dbReference type="ARBA" id="ARBA00022741"/>
    </source>
</evidence>
<dbReference type="InterPro" id="IPR003439">
    <property type="entry name" value="ABC_transporter-like_ATP-bd"/>
</dbReference>
<dbReference type="Pfam" id="PF00005">
    <property type="entry name" value="ABC_tran"/>
    <property type="match status" value="1"/>
</dbReference>
<dbReference type="PANTHER" id="PTHR42781">
    <property type="entry name" value="SPERMIDINE/PUTRESCINE IMPORT ATP-BINDING PROTEIN POTA"/>
    <property type="match status" value="1"/>
</dbReference>
<evidence type="ECO:0000313" key="7">
    <source>
        <dbReference type="Proteomes" id="UP001549119"/>
    </source>
</evidence>
<keyword evidence="7" id="KW-1185">Reference proteome</keyword>
<dbReference type="Proteomes" id="UP001549119">
    <property type="component" value="Unassembled WGS sequence"/>
</dbReference>
<reference evidence="6 7" key="1">
    <citation type="submission" date="2024-06" db="EMBL/GenBank/DDBJ databases">
        <title>Genomics of switchgrass bacterial isolates.</title>
        <authorList>
            <person name="Shade A."/>
        </authorList>
    </citation>
    <scope>NUCLEOTIDE SEQUENCE [LARGE SCALE GENOMIC DNA]</scope>
    <source>
        <strain evidence="6 7">PvP084</strain>
    </source>
</reference>
<accession>A0ABV2NKS3</accession>
<dbReference type="InterPro" id="IPR013611">
    <property type="entry name" value="Transp-assoc_OB_typ2"/>
</dbReference>
<dbReference type="SMART" id="SM00382">
    <property type="entry name" value="AAA"/>
    <property type="match status" value="1"/>
</dbReference>
<evidence type="ECO:0000256" key="4">
    <source>
        <dbReference type="ARBA" id="ARBA00022840"/>
    </source>
</evidence>
<protein>
    <submittedName>
        <fullName evidence="6">Spermidine/putrescine transport system ATP-binding protein</fullName>
    </submittedName>
</protein>
<feature type="domain" description="ABC transporter" evidence="5">
    <location>
        <begin position="5"/>
        <end position="235"/>
    </location>
</feature>
<evidence type="ECO:0000256" key="1">
    <source>
        <dbReference type="ARBA" id="ARBA00005417"/>
    </source>
</evidence>
<dbReference type="Gene3D" id="2.40.50.100">
    <property type="match status" value="1"/>
</dbReference>
<dbReference type="PROSITE" id="PS00211">
    <property type="entry name" value="ABC_TRANSPORTER_1"/>
    <property type="match status" value="1"/>
</dbReference>
<keyword evidence="3" id="KW-0547">Nucleotide-binding</keyword>
<dbReference type="InterPro" id="IPR027417">
    <property type="entry name" value="P-loop_NTPase"/>
</dbReference>
<evidence type="ECO:0000313" key="6">
    <source>
        <dbReference type="EMBL" id="MET3867107.1"/>
    </source>
</evidence>
<dbReference type="PROSITE" id="PS50893">
    <property type="entry name" value="ABC_TRANSPORTER_2"/>
    <property type="match status" value="1"/>
</dbReference>
<keyword evidence="4 6" id="KW-0067">ATP-binding</keyword>
<dbReference type="Pfam" id="PF08402">
    <property type="entry name" value="TOBE_2"/>
    <property type="match status" value="1"/>
</dbReference>
<dbReference type="SUPFAM" id="SSF52540">
    <property type="entry name" value="P-loop containing nucleoside triphosphate hydrolases"/>
    <property type="match status" value="1"/>
</dbReference>
<dbReference type="InterPro" id="IPR008995">
    <property type="entry name" value="Mo/tungstate-bd_C_term_dom"/>
</dbReference>
<dbReference type="GO" id="GO:0005524">
    <property type="term" value="F:ATP binding"/>
    <property type="evidence" value="ECO:0007669"/>
    <property type="project" value="UniProtKB-KW"/>
</dbReference>
<dbReference type="Gene3D" id="3.40.50.300">
    <property type="entry name" value="P-loop containing nucleotide triphosphate hydrolases"/>
    <property type="match status" value="1"/>
</dbReference>
<dbReference type="SUPFAM" id="SSF50331">
    <property type="entry name" value="MOP-like"/>
    <property type="match status" value="1"/>
</dbReference>
<organism evidence="6 7">
    <name type="scientific">Methylobacterium radiotolerans</name>
    <dbReference type="NCBI Taxonomy" id="31998"/>
    <lineage>
        <taxon>Bacteria</taxon>
        <taxon>Pseudomonadati</taxon>
        <taxon>Pseudomonadota</taxon>
        <taxon>Alphaproteobacteria</taxon>
        <taxon>Hyphomicrobiales</taxon>
        <taxon>Methylobacteriaceae</taxon>
        <taxon>Methylobacterium</taxon>
    </lineage>
</organism>
<evidence type="ECO:0000259" key="5">
    <source>
        <dbReference type="PROSITE" id="PS50893"/>
    </source>
</evidence>
<dbReference type="EMBL" id="JBEPNW010000002">
    <property type="protein sequence ID" value="MET3867107.1"/>
    <property type="molecule type" value="Genomic_DNA"/>
</dbReference>